<keyword evidence="8 14" id="KW-1133">Transmembrane helix</keyword>
<evidence type="ECO:0000256" key="2">
    <source>
        <dbReference type="ARBA" id="ARBA00011738"/>
    </source>
</evidence>
<protein>
    <recommendedName>
        <fullName evidence="12">Ascorbate-specific PTS system EIIC component</fullName>
    </recommendedName>
    <alternativeName>
        <fullName evidence="13">Ascorbate-specific permease IIC component UlaA</fullName>
    </alternativeName>
</protein>
<evidence type="ECO:0000256" key="8">
    <source>
        <dbReference type="ARBA" id="ARBA00022989"/>
    </source>
</evidence>
<dbReference type="NCBIfam" id="NF009553">
    <property type="entry name" value="PRK12997.1-5"/>
    <property type="match status" value="1"/>
</dbReference>
<evidence type="ECO:0000256" key="9">
    <source>
        <dbReference type="ARBA" id="ARBA00023136"/>
    </source>
</evidence>
<evidence type="ECO:0000256" key="12">
    <source>
        <dbReference type="ARBA" id="ARBA00039702"/>
    </source>
</evidence>
<feature type="transmembrane region" description="Helical" evidence="14">
    <location>
        <begin position="119"/>
        <end position="139"/>
    </location>
</feature>
<evidence type="ECO:0000256" key="5">
    <source>
        <dbReference type="ARBA" id="ARBA00022597"/>
    </source>
</evidence>
<keyword evidence="6" id="KW-0598">Phosphotransferase system</keyword>
<dbReference type="EMBL" id="MAEL01000003">
    <property type="protein sequence ID" value="KAF1306063.1"/>
    <property type="molecule type" value="Genomic_DNA"/>
</dbReference>
<evidence type="ECO:0000256" key="7">
    <source>
        <dbReference type="ARBA" id="ARBA00022692"/>
    </source>
</evidence>
<evidence type="ECO:0000256" key="10">
    <source>
        <dbReference type="ARBA" id="ARBA00037387"/>
    </source>
</evidence>
<evidence type="ECO:0000256" key="1">
    <source>
        <dbReference type="ARBA" id="ARBA00004651"/>
    </source>
</evidence>
<organism evidence="15 16">
    <name type="scientific">Candidatus Enterococcus willemsii</name>
    <dbReference type="NCBI Taxonomy" id="1857215"/>
    <lineage>
        <taxon>Bacteria</taxon>
        <taxon>Bacillati</taxon>
        <taxon>Bacillota</taxon>
        <taxon>Bacilli</taxon>
        <taxon>Lactobacillales</taxon>
        <taxon>Enterococcaceae</taxon>
        <taxon>Enterococcus</taxon>
    </lineage>
</organism>
<evidence type="ECO:0000313" key="16">
    <source>
        <dbReference type="Proteomes" id="UP000782705"/>
    </source>
</evidence>
<feature type="transmembrane region" description="Helical" evidence="14">
    <location>
        <begin position="342"/>
        <end position="363"/>
    </location>
</feature>
<comment type="function">
    <text evidence="10">The phosphoenolpyruvate-dependent sugar phosphotransferase system (sugar PTS), a major carbohydrate active transport system, catalyzes the phosphorylation of incoming sugar substrates concomitantly with their translocation across the cell membrane. The enzyme II UlaABC PTS system is involved in ascorbate transport.</text>
</comment>
<feature type="transmembrane region" description="Helical" evidence="14">
    <location>
        <begin position="93"/>
        <end position="112"/>
    </location>
</feature>
<proteinExistence type="inferred from homology"/>
<dbReference type="RefSeq" id="WP_161900837.1">
    <property type="nucleotide sequence ID" value="NZ_MAEL01000003.1"/>
</dbReference>
<dbReference type="Proteomes" id="UP000782705">
    <property type="component" value="Unassembled WGS sequence"/>
</dbReference>
<name>A0ABQ6Z2N6_9ENTE</name>
<reference evidence="15 16" key="1">
    <citation type="submission" date="2016-06" db="EMBL/GenBank/DDBJ databases">
        <title>Four novel species of enterococci isolated from chicken manure.</title>
        <authorList>
            <person name="Van Tyne D."/>
        </authorList>
    </citation>
    <scope>NUCLEOTIDE SEQUENCE [LARGE SCALE GENOMIC DNA]</scope>
    <source>
        <strain evidence="15 16">CU12B</strain>
    </source>
</reference>
<evidence type="ECO:0000256" key="4">
    <source>
        <dbReference type="ARBA" id="ARBA00022475"/>
    </source>
</evidence>
<dbReference type="InterPro" id="IPR004703">
    <property type="entry name" value="PTS_sugar-sp_permease"/>
</dbReference>
<feature type="transmembrane region" description="Helical" evidence="14">
    <location>
        <begin position="12"/>
        <end position="29"/>
    </location>
</feature>
<feature type="transmembrane region" description="Helical" evidence="14">
    <location>
        <begin position="224"/>
        <end position="246"/>
    </location>
</feature>
<keyword evidence="3" id="KW-0813">Transport</keyword>
<sequence>MNGILEVLIDIASTPAILVALIAVLGLILQKKPISDIMRGGIKTFVGFLVVTSGANVIVASLEPFGEMFQQAFNVSGVVPNNEAIVALALEEFGTYTALIMLAGMFFNIVIARLTKFKYIYLTGHAMLYMACLVAVILTTTGMTGAVLVLVGGLALGIANAIFPAIAQPFTRMITKNDSVALGHTGNFGYAFSGLIGKWVGNKEKSTEDIHFPKGLAFLRDSTVSITLTMSVVYVIVALFAGGDYISANLSDGTNYIIFALQKAGTFAAGVFIILAGVRLILAEIVPAFKGISERLVPNAIPALDCPIVFPYAPNAVLIGFFSSFVGGIVSLIIMAMTGSVIILPGVVPHFFCGATSGVYGNATGGLRGAIIGSFLQGMLISFMPIFLMPVLGNLGFAGSTFSDTDYGVVGIFMGSIANMGGQVAVISGIVAVLAGMILLTIFGKRKAAK</sequence>
<evidence type="ECO:0000256" key="11">
    <source>
        <dbReference type="ARBA" id="ARBA00038218"/>
    </source>
</evidence>
<dbReference type="PANTHER" id="PTHR33843">
    <property type="entry name" value="ASCORBATE-SPECIFIC PTS SYSTEM EIIC COMPONENT"/>
    <property type="match status" value="1"/>
</dbReference>
<evidence type="ECO:0000313" key="15">
    <source>
        <dbReference type="EMBL" id="KAF1306063.1"/>
    </source>
</evidence>
<dbReference type="PANTHER" id="PTHR33843:SF4">
    <property type="entry name" value="ASCORBATE-SPECIFIC PTS SYSTEM EIIC COMPONENT"/>
    <property type="match status" value="1"/>
</dbReference>
<keyword evidence="5" id="KW-0762">Sugar transport</keyword>
<keyword evidence="7 14" id="KW-0812">Transmembrane</keyword>
<comment type="subunit">
    <text evidence="2">Homodimer.</text>
</comment>
<dbReference type="NCBIfam" id="NF006920">
    <property type="entry name" value="PRK09410.1-2"/>
    <property type="match status" value="1"/>
</dbReference>
<feature type="transmembrane region" description="Helical" evidence="14">
    <location>
        <begin position="41"/>
        <end position="62"/>
    </location>
</feature>
<accession>A0ABQ6Z2N6</accession>
<keyword evidence="16" id="KW-1185">Reference proteome</keyword>
<feature type="transmembrane region" description="Helical" evidence="14">
    <location>
        <begin position="417"/>
        <end position="443"/>
    </location>
</feature>
<evidence type="ECO:0000256" key="3">
    <source>
        <dbReference type="ARBA" id="ARBA00022448"/>
    </source>
</evidence>
<feature type="transmembrane region" description="Helical" evidence="14">
    <location>
        <begin position="266"/>
        <end position="286"/>
    </location>
</feature>
<dbReference type="InterPro" id="IPR051562">
    <property type="entry name" value="Ascorbate-PTS_EIIC"/>
</dbReference>
<comment type="subcellular location">
    <subcellularLocation>
        <location evidence="1">Cell membrane</location>
        <topology evidence="1">Multi-pass membrane protein</topology>
    </subcellularLocation>
</comment>
<comment type="caution">
    <text evidence="15">The sequence shown here is derived from an EMBL/GenBank/DDBJ whole genome shotgun (WGS) entry which is preliminary data.</text>
</comment>
<evidence type="ECO:0000256" key="13">
    <source>
        <dbReference type="ARBA" id="ARBA00042859"/>
    </source>
</evidence>
<keyword evidence="9 14" id="KW-0472">Membrane</keyword>
<dbReference type="NCBIfam" id="NF006922">
    <property type="entry name" value="PRK09410.1-5"/>
    <property type="match status" value="1"/>
</dbReference>
<dbReference type="Pfam" id="PF03611">
    <property type="entry name" value="EIIC-GAT"/>
    <property type="match status" value="1"/>
</dbReference>
<feature type="transmembrane region" description="Helical" evidence="14">
    <location>
        <begin position="375"/>
        <end position="397"/>
    </location>
</feature>
<keyword evidence="4" id="KW-1003">Cell membrane</keyword>
<feature type="transmembrane region" description="Helical" evidence="14">
    <location>
        <begin position="316"/>
        <end position="336"/>
    </location>
</feature>
<evidence type="ECO:0000256" key="6">
    <source>
        <dbReference type="ARBA" id="ARBA00022683"/>
    </source>
</evidence>
<comment type="similarity">
    <text evidence="11">Belongs to the UlaA family.</text>
</comment>
<gene>
    <name evidence="15" type="ORF">BAU17_02945</name>
</gene>
<evidence type="ECO:0000256" key="14">
    <source>
        <dbReference type="SAM" id="Phobius"/>
    </source>
</evidence>
<feature type="transmembrane region" description="Helical" evidence="14">
    <location>
        <begin position="145"/>
        <end position="167"/>
    </location>
</feature>